<dbReference type="InterPro" id="IPR029061">
    <property type="entry name" value="THDP-binding"/>
</dbReference>
<dbReference type="Gene3D" id="3.40.50.970">
    <property type="match status" value="2"/>
</dbReference>
<evidence type="ECO:0000256" key="10">
    <source>
        <dbReference type="ARBA" id="ARBA00023304"/>
    </source>
</evidence>
<dbReference type="GO" id="GO:0005948">
    <property type="term" value="C:acetolactate synthase complex"/>
    <property type="evidence" value="ECO:0007669"/>
    <property type="project" value="TreeGrafter"/>
</dbReference>
<evidence type="ECO:0000256" key="7">
    <source>
        <dbReference type="ARBA" id="ARBA00022723"/>
    </source>
</evidence>
<dbReference type="UniPathway" id="UPA00047">
    <property type="reaction ID" value="UER00055"/>
</dbReference>
<dbReference type="FunFam" id="3.40.50.1220:FF:000008">
    <property type="entry name" value="Acetolactate synthase"/>
    <property type="match status" value="1"/>
</dbReference>
<name>D2Z7H2_9BACT</name>
<dbReference type="Gene3D" id="3.40.50.1220">
    <property type="entry name" value="TPP-binding domain"/>
    <property type="match status" value="1"/>
</dbReference>
<keyword evidence="9 11" id="KW-0786">Thiamine pyrophosphate</keyword>
<dbReference type="GO" id="GO:0009097">
    <property type="term" value="P:isoleucine biosynthetic process"/>
    <property type="evidence" value="ECO:0007669"/>
    <property type="project" value="UniProtKB-UniPathway"/>
</dbReference>
<keyword evidence="16" id="KW-1185">Reference proteome</keyword>
<dbReference type="InterPro" id="IPR011766">
    <property type="entry name" value="TPP_enzyme_TPP-bd"/>
</dbReference>
<protein>
    <recommendedName>
        <fullName evidence="4 11">Acetolactate synthase</fullName>
        <ecNumber evidence="4 11">2.2.1.6</ecNumber>
    </recommendedName>
</protein>
<comment type="pathway">
    <text evidence="1 11">Amino-acid biosynthesis; L-isoleucine biosynthesis; L-isoleucine from 2-oxobutanoate: step 1/4.</text>
</comment>
<evidence type="ECO:0000259" key="12">
    <source>
        <dbReference type="Pfam" id="PF00205"/>
    </source>
</evidence>
<dbReference type="GO" id="GO:0050660">
    <property type="term" value="F:flavin adenine dinucleotide binding"/>
    <property type="evidence" value="ECO:0007669"/>
    <property type="project" value="InterPro"/>
</dbReference>
<evidence type="ECO:0000256" key="9">
    <source>
        <dbReference type="ARBA" id="ARBA00023052"/>
    </source>
</evidence>
<gene>
    <name evidence="15" type="ORF">Dpep_1393</name>
</gene>
<evidence type="ECO:0000313" key="15">
    <source>
        <dbReference type="EMBL" id="EFC91419.1"/>
    </source>
</evidence>
<dbReference type="STRING" id="469381.Dpep_1393"/>
<dbReference type="InterPro" id="IPR039368">
    <property type="entry name" value="AHAS_TPP"/>
</dbReference>
<dbReference type="GO" id="GO:0003984">
    <property type="term" value="F:acetolactate synthase activity"/>
    <property type="evidence" value="ECO:0007669"/>
    <property type="project" value="UniProtKB-EC"/>
</dbReference>
<dbReference type="NCBIfam" id="TIGR00118">
    <property type="entry name" value="acolac_lg"/>
    <property type="match status" value="1"/>
</dbReference>
<dbReference type="CDD" id="cd02015">
    <property type="entry name" value="TPP_AHAS"/>
    <property type="match status" value="1"/>
</dbReference>
<dbReference type="GO" id="GO:0009099">
    <property type="term" value="P:L-valine biosynthetic process"/>
    <property type="evidence" value="ECO:0007669"/>
    <property type="project" value="UniProtKB-UniPathway"/>
</dbReference>
<evidence type="ECO:0000256" key="4">
    <source>
        <dbReference type="ARBA" id="ARBA00013145"/>
    </source>
</evidence>
<dbReference type="RefSeq" id="WP_005660813.1">
    <property type="nucleotide sequence ID" value="NZ_ABTR02000001.1"/>
</dbReference>
<organism evidence="15 16">
    <name type="scientific">Dethiosulfovibrio peptidovorans DSM 11002</name>
    <dbReference type="NCBI Taxonomy" id="469381"/>
    <lineage>
        <taxon>Bacteria</taxon>
        <taxon>Thermotogati</taxon>
        <taxon>Synergistota</taxon>
        <taxon>Synergistia</taxon>
        <taxon>Synergistales</taxon>
        <taxon>Dethiosulfovibrionaceae</taxon>
        <taxon>Dethiosulfovibrio</taxon>
    </lineage>
</organism>
<comment type="caution">
    <text evidence="15">The sequence shown here is derived from an EMBL/GenBank/DDBJ whole genome shotgun (WGS) entry which is preliminary data.</text>
</comment>
<dbReference type="Proteomes" id="UP000006427">
    <property type="component" value="Unassembled WGS sequence"/>
</dbReference>
<feature type="domain" description="Thiamine pyrophosphate enzyme N-terminal TPP-binding" evidence="14">
    <location>
        <begin position="6"/>
        <end position="117"/>
    </location>
</feature>
<keyword evidence="5 11" id="KW-0028">Amino-acid biosynthesis</keyword>
<dbReference type="UniPathway" id="UPA00049">
    <property type="reaction ID" value="UER00059"/>
</dbReference>
<dbReference type="InterPro" id="IPR012846">
    <property type="entry name" value="Acetolactate_synth_lsu"/>
</dbReference>
<dbReference type="SUPFAM" id="SSF52518">
    <property type="entry name" value="Thiamin diphosphate-binding fold (THDP-binding)"/>
    <property type="match status" value="2"/>
</dbReference>
<evidence type="ECO:0000256" key="6">
    <source>
        <dbReference type="ARBA" id="ARBA00022679"/>
    </source>
</evidence>
<proteinExistence type="inferred from homology"/>
<keyword evidence="10 11" id="KW-0100">Branched-chain amino acid biosynthesis</keyword>
<dbReference type="PANTHER" id="PTHR18968:SF13">
    <property type="entry name" value="ACETOLACTATE SYNTHASE CATALYTIC SUBUNIT, MITOCHONDRIAL"/>
    <property type="match status" value="1"/>
</dbReference>
<dbReference type="Pfam" id="PF00205">
    <property type="entry name" value="TPP_enzyme_M"/>
    <property type="match status" value="1"/>
</dbReference>
<evidence type="ECO:0000256" key="1">
    <source>
        <dbReference type="ARBA" id="ARBA00004974"/>
    </source>
</evidence>
<comment type="pathway">
    <text evidence="2 11">Amino-acid biosynthesis; L-valine biosynthesis; L-valine from pyruvate: step 1/4.</text>
</comment>
<dbReference type="AlphaFoldDB" id="D2Z7H2"/>
<dbReference type="OrthoDB" id="4494979at2"/>
<comment type="cofactor">
    <cofactor evidence="11">
        <name>thiamine diphosphate</name>
        <dbReference type="ChEBI" id="CHEBI:58937"/>
    </cofactor>
    <text evidence="11">Binds 1 thiamine pyrophosphate per subunit.</text>
</comment>
<dbReference type="CDD" id="cd07035">
    <property type="entry name" value="TPP_PYR_POX_like"/>
    <property type="match status" value="1"/>
</dbReference>
<dbReference type="GO" id="GO:0030976">
    <property type="term" value="F:thiamine pyrophosphate binding"/>
    <property type="evidence" value="ECO:0007669"/>
    <property type="project" value="UniProtKB-UniRule"/>
</dbReference>
<evidence type="ECO:0000313" key="16">
    <source>
        <dbReference type="Proteomes" id="UP000006427"/>
    </source>
</evidence>
<feature type="domain" description="Thiamine pyrophosphate enzyme TPP-binding" evidence="13">
    <location>
        <begin position="382"/>
        <end position="530"/>
    </location>
</feature>
<evidence type="ECO:0000256" key="11">
    <source>
        <dbReference type="RuleBase" id="RU003591"/>
    </source>
</evidence>
<evidence type="ECO:0000259" key="13">
    <source>
        <dbReference type="Pfam" id="PF02775"/>
    </source>
</evidence>
<sequence length="555" mass="59169">MKSSFTGADILIKTLESCGTDVAFGVPGGTVIPLYDSLYGSSIKHVLFRHEQGACFAAAGYARASGKVGLCIATSGPGALNTLTALADSQADSVPIVVLTGQVAGNLKGSDAFQEADLYGASLSMVKHSFSVERVEDLASTVRSAFRLASSGRPGPVLVDLPVDVQRKSVIYGEQLLAERTFPGESFNQDEASAILPILGFLDESERPVILAGGGAILSGASDELFRFASSRSIPVATSLMGKGAFPEDHHLSLGMAGMHGTVRANRALSRSDLVLVLGCRLGDRTTAKVSGFAKGASIVHMDLDRAEIGKNIPVHLAVLSDLKRGLEILNGQPPGRSFEDWASLWNIPISKQVRSGGPLSPEDIMVTVRNRLFPEDVVTTDVGQHQMWGALFWKSMKPRTFLSSGGQGTMGFGLPAAIGASIARPGRPVVCLSGDGSFLMNSQEMETSVRMELPVKIVLFNNGSLGMVRQWQELFWDERYSATVETPVCDFVSLARAYGAQGFRVFSREDLDVCLDRALGYPGPSLIECPISDEFKVFPMVTLGGGLEDMLIEG</sequence>
<keyword evidence="8 11" id="KW-0460">Magnesium</keyword>
<dbReference type="EMBL" id="ABTR02000001">
    <property type="protein sequence ID" value="EFC91419.1"/>
    <property type="molecule type" value="Genomic_DNA"/>
</dbReference>
<reference evidence="15 16" key="1">
    <citation type="journal article" date="2010" name="Stand. Genomic Sci.">
        <title>Permanent draft genome sequence of Dethiosulfovibrio peptidovorans type strain (SEBR 4207).</title>
        <authorList>
            <person name="Labutti K."/>
            <person name="Mayilraj S."/>
            <person name="Clum A."/>
            <person name="Lucas S."/>
            <person name="Glavina Del Rio T."/>
            <person name="Nolan M."/>
            <person name="Tice H."/>
            <person name="Cheng J.F."/>
            <person name="Pitluck S."/>
            <person name="Liolios K."/>
            <person name="Ivanova N."/>
            <person name="Mavromatis K."/>
            <person name="Mikhailova N."/>
            <person name="Pati A."/>
            <person name="Goodwin L."/>
            <person name="Chen A."/>
            <person name="Palaniappan K."/>
            <person name="Land M."/>
            <person name="Hauser L."/>
            <person name="Chang Y.J."/>
            <person name="Jeffries C.D."/>
            <person name="Rohde M."/>
            <person name="Spring S."/>
            <person name="Goker M."/>
            <person name="Woyke T."/>
            <person name="Bristow J."/>
            <person name="Eisen J.A."/>
            <person name="Markowitz V."/>
            <person name="Hugenholtz P."/>
            <person name="Kyrpides N.C."/>
            <person name="Klenk H.P."/>
            <person name="Lapidus A."/>
        </authorList>
    </citation>
    <scope>NUCLEOTIDE SEQUENCE [LARGE SCALE GENOMIC DNA]</scope>
    <source>
        <strain evidence="15 16">DSM 11002</strain>
    </source>
</reference>
<evidence type="ECO:0000256" key="5">
    <source>
        <dbReference type="ARBA" id="ARBA00022605"/>
    </source>
</evidence>
<evidence type="ECO:0000259" key="14">
    <source>
        <dbReference type="Pfam" id="PF02776"/>
    </source>
</evidence>
<dbReference type="EC" id="2.2.1.6" evidence="4 11"/>
<dbReference type="eggNOG" id="COG0028">
    <property type="taxonomic scope" value="Bacteria"/>
</dbReference>
<keyword evidence="7 11" id="KW-0479">Metal-binding</keyword>
<dbReference type="InterPro" id="IPR012000">
    <property type="entry name" value="Thiamin_PyroP_enz_cen_dom"/>
</dbReference>
<dbReference type="FunFam" id="3.40.50.970:FF:000007">
    <property type="entry name" value="Acetolactate synthase"/>
    <property type="match status" value="1"/>
</dbReference>
<comment type="catalytic activity">
    <reaction evidence="11">
        <text>2 pyruvate + H(+) = (2S)-2-acetolactate + CO2</text>
        <dbReference type="Rhea" id="RHEA:25249"/>
        <dbReference type="ChEBI" id="CHEBI:15361"/>
        <dbReference type="ChEBI" id="CHEBI:15378"/>
        <dbReference type="ChEBI" id="CHEBI:16526"/>
        <dbReference type="ChEBI" id="CHEBI:58476"/>
        <dbReference type="EC" id="2.2.1.6"/>
    </reaction>
</comment>
<dbReference type="GO" id="GO:0000287">
    <property type="term" value="F:magnesium ion binding"/>
    <property type="evidence" value="ECO:0007669"/>
    <property type="project" value="UniProtKB-UniRule"/>
</dbReference>
<dbReference type="InterPro" id="IPR045229">
    <property type="entry name" value="TPP_enz"/>
</dbReference>
<comment type="cofactor">
    <cofactor evidence="11">
        <name>Mg(2+)</name>
        <dbReference type="ChEBI" id="CHEBI:18420"/>
    </cofactor>
    <text evidence="11">Binds 1 Mg(2+) ion per subunit.</text>
</comment>
<evidence type="ECO:0000256" key="2">
    <source>
        <dbReference type="ARBA" id="ARBA00005025"/>
    </source>
</evidence>
<evidence type="ECO:0000256" key="8">
    <source>
        <dbReference type="ARBA" id="ARBA00022842"/>
    </source>
</evidence>
<keyword evidence="6 11" id="KW-0808">Transferase</keyword>
<feature type="domain" description="Thiamine pyrophosphate enzyme central" evidence="12">
    <location>
        <begin position="199"/>
        <end position="328"/>
    </location>
</feature>
<dbReference type="InterPro" id="IPR000399">
    <property type="entry name" value="TPP-bd_CS"/>
</dbReference>
<dbReference type="InterPro" id="IPR012001">
    <property type="entry name" value="Thiamin_PyroP_enz_TPP-bd_dom"/>
</dbReference>
<dbReference type="PaxDb" id="469381-Dpep_1393"/>
<accession>D2Z7H2</accession>
<dbReference type="Pfam" id="PF02776">
    <property type="entry name" value="TPP_enzyme_N"/>
    <property type="match status" value="1"/>
</dbReference>
<dbReference type="Pfam" id="PF02775">
    <property type="entry name" value="TPP_enzyme_C"/>
    <property type="match status" value="1"/>
</dbReference>
<dbReference type="PROSITE" id="PS00187">
    <property type="entry name" value="TPP_ENZYMES"/>
    <property type="match status" value="1"/>
</dbReference>
<dbReference type="InterPro" id="IPR029035">
    <property type="entry name" value="DHS-like_NAD/FAD-binding_dom"/>
</dbReference>
<dbReference type="SUPFAM" id="SSF52467">
    <property type="entry name" value="DHS-like NAD/FAD-binding domain"/>
    <property type="match status" value="1"/>
</dbReference>
<comment type="similarity">
    <text evidence="3 11">Belongs to the TPP enzyme family.</text>
</comment>
<evidence type="ECO:0000256" key="3">
    <source>
        <dbReference type="ARBA" id="ARBA00007812"/>
    </source>
</evidence>
<dbReference type="PANTHER" id="PTHR18968">
    <property type="entry name" value="THIAMINE PYROPHOSPHATE ENZYMES"/>
    <property type="match status" value="1"/>
</dbReference>